<evidence type="ECO:0000313" key="3">
    <source>
        <dbReference type="Proteomes" id="UP000594261"/>
    </source>
</evidence>
<protein>
    <recommendedName>
        <fullName evidence="1">DUF4283 domain-containing protein</fullName>
    </recommendedName>
</protein>
<dbReference type="Gramene" id="QL10p064790:mrna">
    <property type="protein sequence ID" value="QL10p064790:mrna"/>
    <property type="gene ID" value="QL10p064790"/>
</dbReference>
<name>A0A7N2MWR3_QUELO</name>
<dbReference type="EMBL" id="LRBV02000010">
    <property type="status" value="NOT_ANNOTATED_CDS"/>
    <property type="molecule type" value="Genomic_DNA"/>
</dbReference>
<sequence length="156" mass="18100">MEAIAKTFKLLWSTHKGFKVRDMGNHRVVFVFLDASDVEKVMMGEPWTFNKHLVSLQKKVEKHTNVRRLEFVSTRFWVQVHDLPIGLNSSVAKDIVLEVYTVVDSESELEGCNFQRKLTHFDRECPTWLKSKGSLKDGDNSLSPGYKHLPRIRLKN</sequence>
<dbReference type="Proteomes" id="UP000594261">
    <property type="component" value="Chromosome 10"/>
</dbReference>
<feature type="domain" description="DUF4283" evidence="1">
    <location>
        <begin position="1"/>
        <end position="58"/>
    </location>
</feature>
<evidence type="ECO:0000313" key="2">
    <source>
        <dbReference type="EnsemblPlants" id="QL10p064790:mrna"/>
    </source>
</evidence>
<proteinExistence type="predicted"/>
<reference evidence="2" key="2">
    <citation type="submission" date="2021-01" db="UniProtKB">
        <authorList>
            <consortium name="EnsemblPlants"/>
        </authorList>
    </citation>
    <scope>IDENTIFICATION</scope>
</reference>
<organism evidence="2 3">
    <name type="scientific">Quercus lobata</name>
    <name type="common">Valley oak</name>
    <dbReference type="NCBI Taxonomy" id="97700"/>
    <lineage>
        <taxon>Eukaryota</taxon>
        <taxon>Viridiplantae</taxon>
        <taxon>Streptophyta</taxon>
        <taxon>Embryophyta</taxon>
        <taxon>Tracheophyta</taxon>
        <taxon>Spermatophyta</taxon>
        <taxon>Magnoliopsida</taxon>
        <taxon>eudicotyledons</taxon>
        <taxon>Gunneridae</taxon>
        <taxon>Pentapetalae</taxon>
        <taxon>rosids</taxon>
        <taxon>fabids</taxon>
        <taxon>Fagales</taxon>
        <taxon>Fagaceae</taxon>
        <taxon>Quercus</taxon>
    </lineage>
</organism>
<dbReference type="Pfam" id="PF14111">
    <property type="entry name" value="DUF4283"/>
    <property type="match status" value="1"/>
</dbReference>
<dbReference type="InParanoid" id="A0A7N2MWR3"/>
<dbReference type="EnsemblPlants" id="QL10p064790:mrna">
    <property type="protein sequence ID" value="QL10p064790:mrna"/>
    <property type="gene ID" value="QL10p064790"/>
</dbReference>
<accession>A0A7N2MWR3</accession>
<evidence type="ECO:0000259" key="1">
    <source>
        <dbReference type="Pfam" id="PF14111"/>
    </source>
</evidence>
<dbReference type="InterPro" id="IPR025558">
    <property type="entry name" value="DUF4283"/>
</dbReference>
<reference evidence="2 3" key="1">
    <citation type="journal article" date="2016" name="G3 (Bethesda)">
        <title>First Draft Assembly and Annotation of the Genome of a California Endemic Oak Quercus lobata Nee (Fagaceae).</title>
        <authorList>
            <person name="Sork V.L."/>
            <person name="Fitz-Gibbon S.T."/>
            <person name="Puiu D."/>
            <person name="Crepeau M."/>
            <person name="Gugger P.F."/>
            <person name="Sherman R."/>
            <person name="Stevens K."/>
            <person name="Langley C.H."/>
            <person name="Pellegrini M."/>
            <person name="Salzberg S.L."/>
        </authorList>
    </citation>
    <scope>NUCLEOTIDE SEQUENCE [LARGE SCALE GENOMIC DNA]</scope>
    <source>
        <strain evidence="2 3">cv. SW786</strain>
    </source>
</reference>
<keyword evidence="3" id="KW-1185">Reference proteome</keyword>
<dbReference type="AlphaFoldDB" id="A0A7N2MWR3"/>